<dbReference type="AlphaFoldDB" id="A0AAV7TDM4"/>
<gene>
    <name evidence="2" type="ORF">NDU88_005781</name>
</gene>
<comment type="caution">
    <text evidence="2">The sequence shown here is derived from an EMBL/GenBank/DDBJ whole genome shotgun (WGS) entry which is preliminary data.</text>
</comment>
<name>A0AAV7TDM4_PLEWA</name>
<sequence>MKCKIQCTGVCVRKPTNEKMLLERNNIGVETWRHTQLMENASLTWKDQARTQPTQSVVREVEGELNLSKGHMEKHTCSSEKGALVTTAAA</sequence>
<evidence type="ECO:0000256" key="1">
    <source>
        <dbReference type="SAM" id="MobiDB-lite"/>
    </source>
</evidence>
<keyword evidence="3" id="KW-1185">Reference proteome</keyword>
<proteinExistence type="predicted"/>
<accession>A0AAV7TDM4</accession>
<organism evidence="2 3">
    <name type="scientific">Pleurodeles waltl</name>
    <name type="common">Iberian ribbed newt</name>
    <dbReference type="NCBI Taxonomy" id="8319"/>
    <lineage>
        <taxon>Eukaryota</taxon>
        <taxon>Metazoa</taxon>
        <taxon>Chordata</taxon>
        <taxon>Craniata</taxon>
        <taxon>Vertebrata</taxon>
        <taxon>Euteleostomi</taxon>
        <taxon>Amphibia</taxon>
        <taxon>Batrachia</taxon>
        <taxon>Caudata</taxon>
        <taxon>Salamandroidea</taxon>
        <taxon>Salamandridae</taxon>
        <taxon>Pleurodelinae</taxon>
        <taxon>Pleurodeles</taxon>
    </lineage>
</organism>
<protein>
    <submittedName>
        <fullName evidence="2">Uncharacterized protein</fullName>
    </submittedName>
</protein>
<reference evidence="2" key="1">
    <citation type="journal article" date="2022" name="bioRxiv">
        <title>Sequencing and chromosome-scale assembly of the giantPleurodeles waltlgenome.</title>
        <authorList>
            <person name="Brown T."/>
            <person name="Elewa A."/>
            <person name="Iarovenko S."/>
            <person name="Subramanian E."/>
            <person name="Araus A.J."/>
            <person name="Petzold A."/>
            <person name="Susuki M."/>
            <person name="Suzuki K.-i.T."/>
            <person name="Hayashi T."/>
            <person name="Toyoda A."/>
            <person name="Oliveira C."/>
            <person name="Osipova E."/>
            <person name="Leigh N.D."/>
            <person name="Simon A."/>
            <person name="Yun M.H."/>
        </authorList>
    </citation>
    <scope>NUCLEOTIDE SEQUENCE</scope>
    <source>
        <strain evidence="2">20211129_DDA</strain>
        <tissue evidence="2">Liver</tissue>
    </source>
</reference>
<dbReference type="Proteomes" id="UP001066276">
    <property type="component" value="Chromosome 4_1"/>
</dbReference>
<dbReference type="EMBL" id="JANPWB010000007">
    <property type="protein sequence ID" value="KAJ1173957.1"/>
    <property type="molecule type" value="Genomic_DNA"/>
</dbReference>
<evidence type="ECO:0000313" key="2">
    <source>
        <dbReference type="EMBL" id="KAJ1173957.1"/>
    </source>
</evidence>
<feature type="region of interest" description="Disordered" evidence="1">
    <location>
        <begin position="71"/>
        <end position="90"/>
    </location>
</feature>
<evidence type="ECO:0000313" key="3">
    <source>
        <dbReference type="Proteomes" id="UP001066276"/>
    </source>
</evidence>